<evidence type="ECO:0000256" key="1">
    <source>
        <dbReference type="SAM" id="MobiDB-lite"/>
    </source>
</evidence>
<feature type="compositionally biased region" description="Low complexity" evidence="1">
    <location>
        <begin position="99"/>
        <end position="108"/>
    </location>
</feature>
<organism evidence="2">
    <name type="scientific">Caudovirales sp. ctCpR1</name>
    <dbReference type="NCBI Taxonomy" id="2825760"/>
    <lineage>
        <taxon>Viruses</taxon>
        <taxon>Duplodnaviria</taxon>
        <taxon>Heunggongvirae</taxon>
        <taxon>Uroviricota</taxon>
        <taxon>Caudoviricetes</taxon>
    </lineage>
</organism>
<name>A0A8S5V8Y3_9CAUD</name>
<sequence length="163" mass="18047">MKVTELNEGKKIAYAVKKTVLTLDGGRIALDLQKYQKDYPVTLDFMTDGEGNLLMNAFDSLRAYVAEIRLPAYETETVEVEDEDAKDSTEEAAEDTTPADEQAAAEEAGVTEDEQQGQDAEPATMAAKQTRTVTRRLPLDMSKVELDLFAIDGIYINQLDGEF</sequence>
<feature type="compositionally biased region" description="Acidic residues" evidence="1">
    <location>
        <begin position="76"/>
        <end position="98"/>
    </location>
</feature>
<proteinExistence type="predicted"/>
<evidence type="ECO:0000313" key="2">
    <source>
        <dbReference type="EMBL" id="DAG03150.1"/>
    </source>
</evidence>
<feature type="region of interest" description="Disordered" evidence="1">
    <location>
        <begin position="76"/>
        <end position="130"/>
    </location>
</feature>
<protein>
    <submittedName>
        <fullName evidence="2">Uncharacterized protein</fullName>
    </submittedName>
</protein>
<reference evidence="2" key="1">
    <citation type="journal article" date="2021" name="Proc. Natl. Acad. Sci. U.S.A.">
        <title>A Catalog of Tens of Thousands of Viruses from Human Metagenomes Reveals Hidden Associations with Chronic Diseases.</title>
        <authorList>
            <person name="Tisza M.J."/>
            <person name="Buck C.B."/>
        </authorList>
    </citation>
    <scope>NUCLEOTIDE SEQUENCE</scope>
    <source>
        <strain evidence="2">CtCpR1</strain>
    </source>
</reference>
<dbReference type="EMBL" id="BK016224">
    <property type="protein sequence ID" value="DAG03150.1"/>
    <property type="molecule type" value="Genomic_DNA"/>
</dbReference>
<accession>A0A8S5V8Y3</accession>